<accession>A0AAD7RCF1</accession>
<reference evidence="2" key="1">
    <citation type="journal article" date="2023" name="Science">
        <title>Genome structures resolve the early diversification of teleost fishes.</title>
        <authorList>
            <person name="Parey E."/>
            <person name="Louis A."/>
            <person name="Montfort J."/>
            <person name="Bouchez O."/>
            <person name="Roques C."/>
            <person name="Iampietro C."/>
            <person name="Lluch J."/>
            <person name="Castinel A."/>
            <person name="Donnadieu C."/>
            <person name="Desvignes T."/>
            <person name="Floi Bucao C."/>
            <person name="Jouanno E."/>
            <person name="Wen M."/>
            <person name="Mejri S."/>
            <person name="Dirks R."/>
            <person name="Jansen H."/>
            <person name="Henkel C."/>
            <person name="Chen W.J."/>
            <person name="Zahm M."/>
            <person name="Cabau C."/>
            <person name="Klopp C."/>
            <person name="Thompson A.W."/>
            <person name="Robinson-Rechavi M."/>
            <person name="Braasch I."/>
            <person name="Lecointre G."/>
            <person name="Bobe J."/>
            <person name="Postlethwait J.H."/>
            <person name="Berthelot C."/>
            <person name="Roest Crollius H."/>
            <person name="Guiguen Y."/>
        </authorList>
    </citation>
    <scope>NUCLEOTIDE SEQUENCE</scope>
    <source>
        <strain evidence="2">NC1722</strain>
    </source>
</reference>
<protein>
    <submittedName>
        <fullName evidence="2">Uncharacterized protein</fullName>
    </submittedName>
</protein>
<feature type="compositionally biased region" description="Basic and acidic residues" evidence="1">
    <location>
        <begin position="15"/>
        <end position="27"/>
    </location>
</feature>
<feature type="region of interest" description="Disordered" evidence="1">
    <location>
        <begin position="92"/>
        <end position="116"/>
    </location>
</feature>
<gene>
    <name evidence="2" type="ORF">AAFF_G00259680</name>
</gene>
<feature type="compositionally biased region" description="Basic residues" evidence="1">
    <location>
        <begin position="1"/>
        <end position="12"/>
    </location>
</feature>
<sequence>MLARHSGTRRQRNAAPEHRDEFYHREQTGGSAADVERTREDSMPDWLIYSEAPLGWRNCPSFALRPLGNPPNWTPQLSHTEERGFVYVRPAGLSRSSSPDPFTVYQKNPRKASRVV</sequence>
<name>A0AAD7RCF1_9TELE</name>
<organism evidence="2 3">
    <name type="scientific">Aldrovandia affinis</name>
    <dbReference type="NCBI Taxonomy" id="143900"/>
    <lineage>
        <taxon>Eukaryota</taxon>
        <taxon>Metazoa</taxon>
        <taxon>Chordata</taxon>
        <taxon>Craniata</taxon>
        <taxon>Vertebrata</taxon>
        <taxon>Euteleostomi</taxon>
        <taxon>Actinopterygii</taxon>
        <taxon>Neopterygii</taxon>
        <taxon>Teleostei</taxon>
        <taxon>Notacanthiformes</taxon>
        <taxon>Halosauridae</taxon>
        <taxon>Aldrovandia</taxon>
    </lineage>
</organism>
<evidence type="ECO:0000256" key="1">
    <source>
        <dbReference type="SAM" id="MobiDB-lite"/>
    </source>
</evidence>
<comment type="caution">
    <text evidence="2">The sequence shown here is derived from an EMBL/GenBank/DDBJ whole genome shotgun (WGS) entry which is preliminary data.</text>
</comment>
<keyword evidence="3" id="KW-1185">Reference proteome</keyword>
<proteinExistence type="predicted"/>
<evidence type="ECO:0000313" key="3">
    <source>
        <dbReference type="Proteomes" id="UP001221898"/>
    </source>
</evidence>
<dbReference type="AlphaFoldDB" id="A0AAD7RCF1"/>
<feature type="region of interest" description="Disordered" evidence="1">
    <location>
        <begin position="1"/>
        <end position="39"/>
    </location>
</feature>
<dbReference type="EMBL" id="JAINUG010000351">
    <property type="protein sequence ID" value="KAJ8377500.1"/>
    <property type="molecule type" value="Genomic_DNA"/>
</dbReference>
<dbReference type="Proteomes" id="UP001221898">
    <property type="component" value="Unassembled WGS sequence"/>
</dbReference>
<evidence type="ECO:0000313" key="2">
    <source>
        <dbReference type="EMBL" id="KAJ8377500.1"/>
    </source>
</evidence>